<dbReference type="AlphaFoldDB" id="A0A0D0ATF3"/>
<evidence type="ECO:0000313" key="2">
    <source>
        <dbReference type="Proteomes" id="UP000054485"/>
    </source>
</evidence>
<reference evidence="2" key="2">
    <citation type="submission" date="2015-01" db="EMBL/GenBank/DDBJ databases">
        <title>Evolutionary Origins and Diversification of the Mycorrhizal Mutualists.</title>
        <authorList>
            <consortium name="DOE Joint Genome Institute"/>
            <consortium name="Mycorrhizal Genomics Consortium"/>
            <person name="Kohler A."/>
            <person name="Kuo A."/>
            <person name="Nagy L.G."/>
            <person name="Floudas D."/>
            <person name="Copeland A."/>
            <person name="Barry K.W."/>
            <person name="Cichocki N."/>
            <person name="Veneault-Fourrey C."/>
            <person name="LaButti K."/>
            <person name="Lindquist E.A."/>
            <person name="Lipzen A."/>
            <person name="Lundell T."/>
            <person name="Morin E."/>
            <person name="Murat C."/>
            <person name="Riley R."/>
            <person name="Ohm R."/>
            <person name="Sun H."/>
            <person name="Tunlid A."/>
            <person name="Henrissat B."/>
            <person name="Grigoriev I.V."/>
            <person name="Hibbett D.S."/>
            <person name="Martin F."/>
        </authorList>
    </citation>
    <scope>NUCLEOTIDE SEQUENCE [LARGE SCALE GENOMIC DNA]</scope>
    <source>
        <strain evidence="2">UH-Slu-Lm8-n1</strain>
    </source>
</reference>
<proteinExistence type="predicted"/>
<keyword evidence="2" id="KW-1185">Reference proteome</keyword>
<dbReference type="OrthoDB" id="2687688at2759"/>
<sequence length="177" mass="19954">MRAPQIQLLDDFGHSRQHLFHKKLRVNPDIFDDILDQISGHSIFTNQSNNPQLPIAIQLAIFLNRAGHYGNAISPEDVGQWAGVSVGSVINCSNCVMIAILDQHDTFICFPAPDSEDAERARQYVESKSCPEWRNGILAIDGSAINLYEKPGLYGEAFYDRKSNYSLNCQVFFFLLF</sequence>
<gene>
    <name evidence="1" type="ORF">CY34DRAFT_96470</name>
</gene>
<protein>
    <recommendedName>
        <fullName evidence="3">DDE Tnp4 domain-containing protein</fullName>
    </recommendedName>
</protein>
<evidence type="ECO:0008006" key="3">
    <source>
        <dbReference type="Google" id="ProtNLM"/>
    </source>
</evidence>
<dbReference type="HOGENOM" id="CLU_018552_1_3_1"/>
<evidence type="ECO:0000313" key="1">
    <source>
        <dbReference type="EMBL" id="KIK35238.1"/>
    </source>
</evidence>
<dbReference type="Proteomes" id="UP000054485">
    <property type="component" value="Unassembled WGS sequence"/>
</dbReference>
<accession>A0A0D0ATF3</accession>
<organism evidence="1 2">
    <name type="scientific">Suillus luteus UH-Slu-Lm8-n1</name>
    <dbReference type="NCBI Taxonomy" id="930992"/>
    <lineage>
        <taxon>Eukaryota</taxon>
        <taxon>Fungi</taxon>
        <taxon>Dikarya</taxon>
        <taxon>Basidiomycota</taxon>
        <taxon>Agaricomycotina</taxon>
        <taxon>Agaricomycetes</taxon>
        <taxon>Agaricomycetidae</taxon>
        <taxon>Boletales</taxon>
        <taxon>Suillineae</taxon>
        <taxon>Suillaceae</taxon>
        <taxon>Suillus</taxon>
    </lineage>
</organism>
<reference evidence="1 2" key="1">
    <citation type="submission" date="2014-04" db="EMBL/GenBank/DDBJ databases">
        <authorList>
            <consortium name="DOE Joint Genome Institute"/>
            <person name="Kuo A."/>
            <person name="Ruytinx J."/>
            <person name="Rineau F."/>
            <person name="Colpaert J."/>
            <person name="Kohler A."/>
            <person name="Nagy L.G."/>
            <person name="Floudas D."/>
            <person name="Copeland A."/>
            <person name="Barry K.W."/>
            <person name="Cichocki N."/>
            <person name="Veneault-Fourrey C."/>
            <person name="LaButti K."/>
            <person name="Lindquist E.A."/>
            <person name="Lipzen A."/>
            <person name="Lundell T."/>
            <person name="Morin E."/>
            <person name="Murat C."/>
            <person name="Sun H."/>
            <person name="Tunlid A."/>
            <person name="Henrissat B."/>
            <person name="Grigoriev I.V."/>
            <person name="Hibbett D.S."/>
            <person name="Martin F."/>
            <person name="Nordberg H.P."/>
            <person name="Cantor M.N."/>
            <person name="Hua S.X."/>
        </authorList>
    </citation>
    <scope>NUCLEOTIDE SEQUENCE [LARGE SCALE GENOMIC DNA]</scope>
    <source>
        <strain evidence="1 2">UH-Slu-Lm8-n1</strain>
    </source>
</reference>
<dbReference type="InParanoid" id="A0A0D0ATF3"/>
<dbReference type="STRING" id="930992.A0A0D0ATF3"/>
<dbReference type="EMBL" id="KN835647">
    <property type="protein sequence ID" value="KIK35238.1"/>
    <property type="molecule type" value="Genomic_DNA"/>
</dbReference>
<name>A0A0D0ATF3_9AGAM</name>